<dbReference type="GO" id="GO:0006310">
    <property type="term" value="P:DNA recombination"/>
    <property type="evidence" value="ECO:0007669"/>
    <property type="project" value="UniProtKB-KW"/>
</dbReference>
<dbReference type="RefSeq" id="WP_175527371.1">
    <property type="nucleotide sequence ID" value="NZ_FOND01000019.1"/>
</dbReference>
<dbReference type="InterPro" id="IPR011010">
    <property type="entry name" value="DNA_brk_join_enz"/>
</dbReference>
<name>A0A1I2K7X9_9ACTN</name>
<keyword evidence="4" id="KW-1185">Reference proteome</keyword>
<keyword evidence="1" id="KW-0233">DNA recombination</keyword>
<dbReference type="EMBL" id="FOND01000019">
    <property type="protein sequence ID" value="SFF61297.1"/>
    <property type="molecule type" value="Genomic_DNA"/>
</dbReference>
<dbReference type="InterPro" id="IPR013762">
    <property type="entry name" value="Integrase-like_cat_sf"/>
</dbReference>
<dbReference type="InterPro" id="IPR002104">
    <property type="entry name" value="Integrase_catalytic"/>
</dbReference>
<feature type="domain" description="Tyr recombinase" evidence="2">
    <location>
        <begin position="25"/>
        <end position="131"/>
    </location>
</feature>
<dbReference type="GO" id="GO:0003677">
    <property type="term" value="F:DNA binding"/>
    <property type="evidence" value="ECO:0007669"/>
    <property type="project" value="InterPro"/>
</dbReference>
<organism evidence="3 4">
    <name type="scientific">Blastococcus tunisiensis</name>
    <dbReference type="NCBI Taxonomy" id="1798228"/>
    <lineage>
        <taxon>Bacteria</taxon>
        <taxon>Bacillati</taxon>
        <taxon>Actinomycetota</taxon>
        <taxon>Actinomycetes</taxon>
        <taxon>Geodermatophilales</taxon>
        <taxon>Geodermatophilaceae</taxon>
        <taxon>Blastococcus</taxon>
    </lineage>
</organism>
<dbReference type="AlphaFoldDB" id="A0A1I2K7X9"/>
<accession>A0A1I2K7X9</accession>
<dbReference type="Gene3D" id="1.10.443.10">
    <property type="entry name" value="Intergrase catalytic core"/>
    <property type="match status" value="1"/>
</dbReference>
<evidence type="ECO:0000313" key="4">
    <source>
        <dbReference type="Proteomes" id="UP000198589"/>
    </source>
</evidence>
<gene>
    <name evidence="3" type="ORF">SAMN05216574_11941</name>
</gene>
<reference evidence="4" key="1">
    <citation type="submission" date="2016-10" db="EMBL/GenBank/DDBJ databases">
        <authorList>
            <person name="Varghese N."/>
            <person name="Submissions S."/>
        </authorList>
    </citation>
    <scope>NUCLEOTIDE SEQUENCE [LARGE SCALE GENOMIC DNA]</scope>
    <source>
        <strain evidence="4">DSM 46838</strain>
    </source>
</reference>
<evidence type="ECO:0000256" key="1">
    <source>
        <dbReference type="ARBA" id="ARBA00023172"/>
    </source>
</evidence>
<dbReference type="SUPFAM" id="SSF56349">
    <property type="entry name" value="DNA breaking-rejoining enzymes"/>
    <property type="match status" value="1"/>
</dbReference>
<evidence type="ECO:0000313" key="3">
    <source>
        <dbReference type="EMBL" id="SFF61297.1"/>
    </source>
</evidence>
<dbReference type="Pfam" id="PF00589">
    <property type="entry name" value="Phage_integrase"/>
    <property type="match status" value="1"/>
</dbReference>
<protein>
    <submittedName>
        <fullName evidence="3">Phage integrase family protein</fullName>
    </submittedName>
</protein>
<dbReference type="Proteomes" id="UP000198589">
    <property type="component" value="Unassembled WGS sequence"/>
</dbReference>
<proteinExistence type="predicted"/>
<dbReference type="GO" id="GO:0015074">
    <property type="term" value="P:DNA integration"/>
    <property type="evidence" value="ECO:0007669"/>
    <property type="project" value="InterPro"/>
</dbReference>
<sequence length="131" mass="14194">MASRHDALDRNPLRDVGALSAQVKNAPRALTVPQLRQLRAALAYDEQAIARDLPDFVSLMMGTGMRIGEAAGLTWAAVNLNAGTVEVRAAVVRVASQGLVRKSTKTDTGLRMLVLPSWCVDMLRDRASRPD</sequence>
<evidence type="ECO:0000259" key="2">
    <source>
        <dbReference type="PROSITE" id="PS51898"/>
    </source>
</evidence>
<dbReference type="PROSITE" id="PS51898">
    <property type="entry name" value="TYR_RECOMBINASE"/>
    <property type="match status" value="1"/>
</dbReference>
<dbReference type="STRING" id="1798228.SAMN05216574_11941"/>